<gene>
    <name evidence="1" type="ORF">BS50DRAFT_578494</name>
</gene>
<dbReference type="EMBL" id="KZ678144">
    <property type="protein sequence ID" value="PSN61506.1"/>
    <property type="molecule type" value="Genomic_DNA"/>
</dbReference>
<evidence type="ECO:0000313" key="1">
    <source>
        <dbReference type="EMBL" id="PSN61506.1"/>
    </source>
</evidence>
<dbReference type="OrthoDB" id="3660222at2759"/>
<accession>A0A2T2N8D8</accession>
<reference evidence="1 2" key="1">
    <citation type="journal article" date="2018" name="Front. Microbiol.">
        <title>Genome-Wide Analysis of Corynespora cassiicola Leaf Fall Disease Putative Effectors.</title>
        <authorList>
            <person name="Lopez D."/>
            <person name="Ribeiro S."/>
            <person name="Label P."/>
            <person name="Fumanal B."/>
            <person name="Venisse J.S."/>
            <person name="Kohler A."/>
            <person name="de Oliveira R.R."/>
            <person name="Labutti K."/>
            <person name="Lipzen A."/>
            <person name="Lail K."/>
            <person name="Bauer D."/>
            <person name="Ohm R.A."/>
            <person name="Barry K.W."/>
            <person name="Spatafora J."/>
            <person name="Grigoriev I.V."/>
            <person name="Martin F.M."/>
            <person name="Pujade-Renaud V."/>
        </authorList>
    </citation>
    <scope>NUCLEOTIDE SEQUENCE [LARGE SCALE GENOMIC DNA]</scope>
    <source>
        <strain evidence="1 2">Philippines</strain>
    </source>
</reference>
<sequence length="144" mass="16663">MPPKKLFVYMLPHRHEELAASLYGAESGSGERKIKLQMQSIPSGIDFCYRVTCHYDQNVPALRIDTVSKYRWDELVRLTAAAEQEIILSEKGSDKDYIARLTALEDAPSDEEQIKMELCWEENDELALIFRRGRSWIAKKVSHF</sequence>
<keyword evidence="2" id="KW-1185">Reference proteome</keyword>
<organism evidence="1 2">
    <name type="scientific">Corynespora cassiicola Philippines</name>
    <dbReference type="NCBI Taxonomy" id="1448308"/>
    <lineage>
        <taxon>Eukaryota</taxon>
        <taxon>Fungi</taxon>
        <taxon>Dikarya</taxon>
        <taxon>Ascomycota</taxon>
        <taxon>Pezizomycotina</taxon>
        <taxon>Dothideomycetes</taxon>
        <taxon>Pleosporomycetidae</taxon>
        <taxon>Pleosporales</taxon>
        <taxon>Corynesporascaceae</taxon>
        <taxon>Corynespora</taxon>
    </lineage>
</organism>
<dbReference type="AlphaFoldDB" id="A0A2T2N8D8"/>
<protein>
    <submittedName>
        <fullName evidence="1">Uncharacterized protein</fullName>
    </submittedName>
</protein>
<name>A0A2T2N8D8_CORCC</name>
<proteinExistence type="predicted"/>
<dbReference type="Proteomes" id="UP000240883">
    <property type="component" value="Unassembled WGS sequence"/>
</dbReference>
<evidence type="ECO:0000313" key="2">
    <source>
        <dbReference type="Proteomes" id="UP000240883"/>
    </source>
</evidence>